<organism evidence="1 2">
    <name type="scientific">Platanthera guangdongensis</name>
    <dbReference type="NCBI Taxonomy" id="2320717"/>
    <lineage>
        <taxon>Eukaryota</taxon>
        <taxon>Viridiplantae</taxon>
        <taxon>Streptophyta</taxon>
        <taxon>Embryophyta</taxon>
        <taxon>Tracheophyta</taxon>
        <taxon>Spermatophyta</taxon>
        <taxon>Magnoliopsida</taxon>
        <taxon>Liliopsida</taxon>
        <taxon>Asparagales</taxon>
        <taxon>Orchidaceae</taxon>
        <taxon>Orchidoideae</taxon>
        <taxon>Orchideae</taxon>
        <taxon>Orchidinae</taxon>
        <taxon>Platanthera</taxon>
    </lineage>
</organism>
<proteinExistence type="predicted"/>
<evidence type="ECO:0000313" key="2">
    <source>
        <dbReference type="Proteomes" id="UP001412067"/>
    </source>
</evidence>
<protein>
    <submittedName>
        <fullName evidence="1">Uncharacterized protein</fullName>
    </submittedName>
</protein>
<comment type="caution">
    <text evidence="1">The sequence shown here is derived from an EMBL/GenBank/DDBJ whole genome shotgun (WGS) entry which is preliminary data.</text>
</comment>
<sequence length="141" mass="15757">MLSSLGFPLLLDQNVESSDVAQMQEYMGLYVKACDVWYDHPQEWQDWPLSPTATSVRPVGLAALLEKKRSILYRHRVLCAAVNSCDVYAAMNAYDVYAVVNFCDVYAAVNACDAYVAINACDMYAAVNAYDVCTGYEYMLC</sequence>
<evidence type="ECO:0000313" key="1">
    <source>
        <dbReference type="EMBL" id="KAK8964960.1"/>
    </source>
</evidence>
<dbReference type="Proteomes" id="UP001412067">
    <property type="component" value="Unassembled WGS sequence"/>
</dbReference>
<accession>A0ABR2MLH1</accession>
<name>A0ABR2MLH1_9ASPA</name>
<dbReference type="EMBL" id="JBBWWR010000006">
    <property type="protein sequence ID" value="KAK8964960.1"/>
    <property type="molecule type" value="Genomic_DNA"/>
</dbReference>
<keyword evidence="2" id="KW-1185">Reference proteome</keyword>
<reference evidence="1 2" key="1">
    <citation type="journal article" date="2022" name="Nat. Plants">
        <title>Genomes of leafy and leafless Platanthera orchids illuminate the evolution of mycoheterotrophy.</title>
        <authorList>
            <person name="Li M.H."/>
            <person name="Liu K.W."/>
            <person name="Li Z."/>
            <person name="Lu H.C."/>
            <person name="Ye Q.L."/>
            <person name="Zhang D."/>
            <person name="Wang J.Y."/>
            <person name="Li Y.F."/>
            <person name="Zhong Z.M."/>
            <person name="Liu X."/>
            <person name="Yu X."/>
            <person name="Liu D.K."/>
            <person name="Tu X.D."/>
            <person name="Liu B."/>
            <person name="Hao Y."/>
            <person name="Liao X.Y."/>
            <person name="Jiang Y.T."/>
            <person name="Sun W.H."/>
            <person name="Chen J."/>
            <person name="Chen Y.Q."/>
            <person name="Ai Y."/>
            <person name="Zhai J.W."/>
            <person name="Wu S.S."/>
            <person name="Zhou Z."/>
            <person name="Hsiao Y.Y."/>
            <person name="Wu W.L."/>
            <person name="Chen Y.Y."/>
            <person name="Lin Y.F."/>
            <person name="Hsu J.L."/>
            <person name="Li C.Y."/>
            <person name="Wang Z.W."/>
            <person name="Zhao X."/>
            <person name="Zhong W.Y."/>
            <person name="Ma X.K."/>
            <person name="Ma L."/>
            <person name="Huang J."/>
            <person name="Chen G.Z."/>
            <person name="Huang M.Z."/>
            <person name="Huang L."/>
            <person name="Peng D.H."/>
            <person name="Luo Y.B."/>
            <person name="Zou S.Q."/>
            <person name="Chen S.P."/>
            <person name="Lan S."/>
            <person name="Tsai W.C."/>
            <person name="Van de Peer Y."/>
            <person name="Liu Z.J."/>
        </authorList>
    </citation>
    <scope>NUCLEOTIDE SEQUENCE [LARGE SCALE GENOMIC DNA]</scope>
    <source>
        <strain evidence="1">Lor288</strain>
    </source>
</reference>
<gene>
    <name evidence="1" type="ORF">KSP40_PGU001630</name>
</gene>